<feature type="transmembrane region" description="Helical" evidence="1">
    <location>
        <begin position="37"/>
        <end position="56"/>
    </location>
</feature>
<sequence length="63" mass="6849">MKRGCDLLILIFTIKDQKIAACRSSYRGMCWIQSTGNVLSLIVLLGPLALTLAMPLSHAASDE</sequence>
<dbReference type="AlphaFoldDB" id="A0AA94EMW7"/>
<gene>
    <name evidence="2" type="ORF">A9HBioS_2799</name>
</gene>
<evidence type="ECO:0000256" key="1">
    <source>
        <dbReference type="SAM" id="Phobius"/>
    </source>
</evidence>
<organism evidence="2 3">
    <name type="scientific">Pseudomonas koreensis</name>
    <dbReference type="NCBI Taxonomy" id="198620"/>
    <lineage>
        <taxon>Bacteria</taxon>
        <taxon>Pseudomonadati</taxon>
        <taxon>Pseudomonadota</taxon>
        <taxon>Gammaproteobacteria</taxon>
        <taxon>Pseudomonadales</taxon>
        <taxon>Pseudomonadaceae</taxon>
        <taxon>Pseudomonas</taxon>
    </lineage>
</organism>
<dbReference type="Proteomes" id="UP000288002">
    <property type="component" value="Unassembled WGS sequence"/>
</dbReference>
<dbReference type="EMBL" id="MKWS01000008">
    <property type="protein sequence ID" value="RVD77285.1"/>
    <property type="molecule type" value="Genomic_DNA"/>
</dbReference>
<comment type="caution">
    <text evidence="2">The sequence shown here is derived from an EMBL/GenBank/DDBJ whole genome shotgun (WGS) entry which is preliminary data.</text>
</comment>
<accession>A0AA94EMW7</accession>
<evidence type="ECO:0000313" key="3">
    <source>
        <dbReference type="Proteomes" id="UP000288002"/>
    </source>
</evidence>
<keyword evidence="1" id="KW-0472">Membrane</keyword>
<reference evidence="2 3" key="1">
    <citation type="submission" date="2016-10" db="EMBL/GenBank/DDBJ databases">
        <title>Search of new enzymes for the oxidation of sulfur compounds.</title>
        <authorList>
            <person name="Novo A."/>
            <person name="Moreira I.S."/>
            <person name="Castro P.M."/>
        </authorList>
    </citation>
    <scope>NUCLEOTIDE SEQUENCE [LARGE SCALE GENOMIC DNA]</scope>
    <source>
        <strain evidence="2 3">A9</strain>
    </source>
</reference>
<name>A0AA94EMW7_9PSED</name>
<keyword evidence="1" id="KW-1133">Transmembrane helix</keyword>
<proteinExistence type="predicted"/>
<keyword evidence="1" id="KW-0812">Transmembrane</keyword>
<evidence type="ECO:0000313" key="2">
    <source>
        <dbReference type="EMBL" id="RVD77285.1"/>
    </source>
</evidence>
<protein>
    <submittedName>
        <fullName evidence="2">Uncharacterized protein</fullName>
    </submittedName>
</protein>